<dbReference type="AlphaFoldDB" id="A0A484LT29"/>
<organism evidence="2 3">
    <name type="scientific">Cuscuta campestris</name>
    <dbReference type="NCBI Taxonomy" id="132261"/>
    <lineage>
        <taxon>Eukaryota</taxon>
        <taxon>Viridiplantae</taxon>
        <taxon>Streptophyta</taxon>
        <taxon>Embryophyta</taxon>
        <taxon>Tracheophyta</taxon>
        <taxon>Spermatophyta</taxon>
        <taxon>Magnoliopsida</taxon>
        <taxon>eudicotyledons</taxon>
        <taxon>Gunneridae</taxon>
        <taxon>Pentapetalae</taxon>
        <taxon>asterids</taxon>
        <taxon>lamiids</taxon>
        <taxon>Solanales</taxon>
        <taxon>Convolvulaceae</taxon>
        <taxon>Cuscuteae</taxon>
        <taxon>Cuscuta</taxon>
        <taxon>Cuscuta subgen. Grammica</taxon>
        <taxon>Cuscuta sect. Cleistogrammica</taxon>
    </lineage>
</organism>
<dbReference type="EMBL" id="OOIL02002010">
    <property type="protein sequence ID" value="VFQ79673.1"/>
    <property type="molecule type" value="Genomic_DNA"/>
</dbReference>
<keyword evidence="3" id="KW-1185">Reference proteome</keyword>
<gene>
    <name evidence="2" type="ORF">CCAM_LOCUS21449</name>
</gene>
<evidence type="ECO:0000256" key="1">
    <source>
        <dbReference type="SAM" id="MobiDB-lite"/>
    </source>
</evidence>
<sequence>MGLATTPKNITLFINLLDLQNNIPLPGVTKQLYSLIPVSRSRVGGFRSSKLHHGNGKKEANQHRRPQPFNNDSFPFRDSPERLDL</sequence>
<reference evidence="2 3" key="1">
    <citation type="submission" date="2018-04" db="EMBL/GenBank/DDBJ databases">
        <authorList>
            <person name="Vogel A."/>
        </authorList>
    </citation>
    <scope>NUCLEOTIDE SEQUENCE [LARGE SCALE GENOMIC DNA]</scope>
</reference>
<feature type="region of interest" description="Disordered" evidence="1">
    <location>
        <begin position="45"/>
        <end position="85"/>
    </location>
</feature>
<proteinExistence type="predicted"/>
<name>A0A484LT29_9ASTE</name>
<protein>
    <submittedName>
        <fullName evidence="2">Uncharacterized protein</fullName>
    </submittedName>
</protein>
<evidence type="ECO:0000313" key="3">
    <source>
        <dbReference type="Proteomes" id="UP000595140"/>
    </source>
</evidence>
<evidence type="ECO:0000313" key="2">
    <source>
        <dbReference type="EMBL" id="VFQ79673.1"/>
    </source>
</evidence>
<accession>A0A484LT29</accession>
<dbReference type="Proteomes" id="UP000595140">
    <property type="component" value="Unassembled WGS sequence"/>
</dbReference>